<dbReference type="InterPro" id="IPR028266">
    <property type="entry name" value="TP53I11"/>
</dbReference>
<comment type="subcellular location">
    <subcellularLocation>
        <location evidence="1">Membrane</location>
        <topology evidence="1">Multi-pass membrane protein</topology>
    </subcellularLocation>
</comment>
<proteinExistence type="predicted"/>
<feature type="compositionally biased region" description="Basic and acidic residues" evidence="8">
    <location>
        <begin position="1"/>
        <end position="22"/>
    </location>
</feature>
<keyword evidence="3" id="KW-0597">Phosphoprotein</keyword>
<dbReference type="GO" id="GO:0016020">
    <property type="term" value="C:membrane"/>
    <property type="evidence" value="ECO:0007669"/>
    <property type="project" value="UniProtKB-SubCell"/>
</dbReference>
<evidence type="ECO:0000256" key="6">
    <source>
        <dbReference type="ARBA" id="ARBA00023136"/>
    </source>
</evidence>
<evidence type="ECO:0000256" key="1">
    <source>
        <dbReference type="ARBA" id="ARBA00004141"/>
    </source>
</evidence>
<name>A0AAD9QQK9_ACRCE</name>
<keyword evidence="5" id="KW-1133">Transmembrane helix</keyword>
<keyword evidence="4" id="KW-0812">Transmembrane</keyword>
<accession>A0AAD9QQK9</accession>
<evidence type="ECO:0000256" key="8">
    <source>
        <dbReference type="SAM" id="MobiDB-lite"/>
    </source>
</evidence>
<feature type="region of interest" description="Disordered" evidence="8">
    <location>
        <begin position="1"/>
        <end position="48"/>
    </location>
</feature>
<dbReference type="Proteomes" id="UP001249851">
    <property type="component" value="Unassembled WGS sequence"/>
</dbReference>
<organism evidence="9 10">
    <name type="scientific">Acropora cervicornis</name>
    <name type="common">Staghorn coral</name>
    <dbReference type="NCBI Taxonomy" id="6130"/>
    <lineage>
        <taxon>Eukaryota</taxon>
        <taxon>Metazoa</taxon>
        <taxon>Cnidaria</taxon>
        <taxon>Anthozoa</taxon>
        <taxon>Hexacorallia</taxon>
        <taxon>Scleractinia</taxon>
        <taxon>Astrocoeniina</taxon>
        <taxon>Acroporidae</taxon>
        <taxon>Acropora</taxon>
    </lineage>
</organism>
<dbReference type="PANTHER" id="PTHR31584:SF1">
    <property type="entry name" value="TUMOR PROTEIN P53-INDUCIBLE PROTEIN 11"/>
    <property type="match status" value="1"/>
</dbReference>
<reference evidence="9" key="2">
    <citation type="journal article" date="2023" name="Science">
        <title>Genomic signatures of disease resistance in endangered staghorn corals.</title>
        <authorList>
            <person name="Vollmer S.V."/>
            <person name="Selwyn J.D."/>
            <person name="Despard B.A."/>
            <person name="Roesel C.L."/>
        </authorList>
    </citation>
    <scope>NUCLEOTIDE SEQUENCE</scope>
    <source>
        <strain evidence="9">K2</strain>
    </source>
</reference>
<feature type="compositionally biased region" description="Acidic residues" evidence="8">
    <location>
        <begin position="23"/>
        <end position="39"/>
    </location>
</feature>
<gene>
    <name evidence="9" type="ORF">P5673_010600</name>
</gene>
<comment type="caution">
    <text evidence="9">The sequence shown here is derived from an EMBL/GenBank/DDBJ whole genome shotgun (WGS) entry which is preliminary data.</text>
</comment>
<evidence type="ECO:0000256" key="5">
    <source>
        <dbReference type="ARBA" id="ARBA00022989"/>
    </source>
</evidence>
<keyword evidence="6" id="KW-0472">Membrane</keyword>
<evidence type="ECO:0000313" key="9">
    <source>
        <dbReference type="EMBL" id="KAK2565515.1"/>
    </source>
</evidence>
<dbReference type="PANTHER" id="PTHR31584">
    <property type="entry name" value="TUMOR PROTEIN P53-INDUCIBLE PROTEIN 11"/>
    <property type="match status" value="1"/>
</dbReference>
<evidence type="ECO:0000256" key="4">
    <source>
        <dbReference type="ARBA" id="ARBA00022692"/>
    </source>
</evidence>
<evidence type="ECO:0000256" key="2">
    <source>
        <dbReference type="ARBA" id="ARBA00019449"/>
    </source>
</evidence>
<dbReference type="AlphaFoldDB" id="A0AAD9QQK9"/>
<reference evidence="9" key="1">
    <citation type="journal article" date="2023" name="G3 (Bethesda)">
        <title>Whole genome assembly and annotation of the endangered Caribbean coral Acropora cervicornis.</title>
        <authorList>
            <person name="Selwyn J.D."/>
            <person name="Vollmer S.V."/>
        </authorList>
    </citation>
    <scope>NUCLEOTIDE SEQUENCE</scope>
    <source>
        <strain evidence="9">K2</strain>
    </source>
</reference>
<sequence length="196" mass="22852">MAKKEESSVKERKEIQEVKQEDQQEQEGDESVGEQENQEDSNMADSLRLTAPDVHREFTVRRLRAERRSMFRWRVQKGAYSITNDDVPGKDRNSEIISIFFWPVRLEVVAEFVSRLPLFYFCLLFNRRSFDDAQSRLKCRKLLGIGGKEPSKVLQVLGSHESYFISIPRGYETWQVVVPSFLCVLSVMVFHGFHGE</sequence>
<protein>
    <recommendedName>
        <fullName evidence="2">Tumor protein p53-inducible protein 11</fullName>
    </recommendedName>
    <alternativeName>
        <fullName evidence="7">p53-induced gene 11 protein</fullName>
    </alternativeName>
</protein>
<evidence type="ECO:0000313" key="10">
    <source>
        <dbReference type="Proteomes" id="UP001249851"/>
    </source>
</evidence>
<dbReference type="EMBL" id="JARQWQ010000019">
    <property type="protein sequence ID" value="KAK2565515.1"/>
    <property type="molecule type" value="Genomic_DNA"/>
</dbReference>
<evidence type="ECO:0000256" key="3">
    <source>
        <dbReference type="ARBA" id="ARBA00022553"/>
    </source>
</evidence>
<evidence type="ECO:0000256" key="7">
    <source>
        <dbReference type="ARBA" id="ARBA00032100"/>
    </source>
</evidence>
<keyword evidence="10" id="KW-1185">Reference proteome</keyword>